<dbReference type="GO" id="GO:0019752">
    <property type="term" value="P:carboxylic acid metabolic process"/>
    <property type="evidence" value="ECO:0007669"/>
    <property type="project" value="TreeGrafter"/>
</dbReference>
<dbReference type="PANTHER" id="PTHR42743:SF11">
    <property type="entry name" value="AMINODEOXYCHORISMATE LYASE"/>
    <property type="match status" value="1"/>
</dbReference>
<gene>
    <name evidence="2" type="ORF">SAMN04489796_102432</name>
</gene>
<organism evidence="2 3">
    <name type="scientific">Winogradskyella thalassocola</name>
    <dbReference type="NCBI Taxonomy" id="262004"/>
    <lineage>
        <taxon>Bacteria</taxon>
        <taxon>Pseudomonadati</taxon>
        <taxon>Bacteroidota</taxon>
        <taxon>Flavobacteriia</taxon>
        <taxon>Flavobacteriales</taxon>
        <taxon>Flavobacteriaceae</taxon>
        <taxon>Winogradskyella</taxon>
    </lineage>
</organism>
<protein>
    <recommendedName>
        <fullName evidence="4">Sulfotransferase family protein</fullName>
    </recommendedName>
</protein>
<accession>A0A1G8BVS8</accession>
<dbReference type="PANTHER" id="PTHR42743">
    <property type="entry name" value="AMINO-ACID AMINOTRANSFERASE"/>
    <property type="match status" value="1"/>
</dbReference>
<dbReference type="RefSeq" id="WP_092467289.1">
    <property type="nucleotide sequence ID" value="NZ_FNCZ01000002.1"/>
</dbReference>
<evidence type="ECO:0008006" key="4">
    <source>
        <dbReference type="Google" id="ProtNLM"/>
    </source>
</evidence>
<proteinExistence type="inferred from homology"/>
<name>A0A1G8BVS8_9FLAO</name>
<dbReference type="SUPFAM" id="SSF52540">
    <property type="entry name" value="P-loop containing nucleoside triphosphate hydrolases"/>
    <property type="match status" value="1"/>
</dbReference>
<dbReference type="EMBL" id="FNCZ01000002">
    <property type="protein sequence ID" value="SDH37327.1"/>
    <property type="molecule type" value="Genomic_DNA"/>
</dbReference>
<comment type="similarity">
    <text evidence="1">Belongs to the class-IV pyridoxal-phosphate-dependent aminotransferase family.</text>
</comment>
<evidence type="ECO:0000313" key="2">
    <source>
        <dbReference type="EMBL" id="SDH37327.1"/>
    </source>
</evidence>
<keyword evidence="3" id="KW-1185">Reference proteome</keyword>
<sequence>MISTKRICLWSGPRNISTALMYAFAQRQDTKVFDEPLYAYYLKNHPEAKKYHPGSELILDTMENDGDEVVKMMLENTEKPVLFFKHMTHHLLGLKRDFMKNTINVILTRHPEEMLPSFDKVIENPTLNDVGYALHLELVNYFKASRIPFVVLDSKKVLLNPERTLQKLCEFAEIPFDANMLSWQPQQLKEDGVWAEYWYKSVHQSSGFMTYKSKDENISEHLKPLLKECLPYYNELIAYSI</sequence>
<dbReference type="AlphaFoldDB" id="A0A1G8BVS8"/>
<dbReference type="OrthoDB" id="272985at2"/>
<reference evidence="3" key="1">
    <citation type="submission" date="2016-10" db="EMBL/GenBank/DDBJ databases">
        <authorList>
            <person name="Varghese N."/>
            <person name="Submissions S."/>
        </authorList>
    </citation>
    <scope>NUCLEOTIDE SEQUENCE [LARGE SCALE GENOMIC DNA]</scope>
    <source>
        <strain evidence="3">DSM 15363</strain>
    </source>
</reference>
<dbReference type="Proteomes" id="UP000199492">
    <property type="component" value="Unassembled WGS sequence"/>
</dbReference>
<evidence type="ECO:0000313" key="3">
    <source>
        <dbReference type="Proteomes" id="UP000199492"/>
    </source>
</evidence>
<dbReference type="STRING" id="262004.SAMN04489796_102432"/>
<dbReference type="Gene3D" id="3.40.50.300">
    <property type="entry name" value="P-loop containing nucleotide triphosphate hydrolases"/>
    <property type="match status" value="1"/>
</dbReference>
<evidence type="ECO:0000256" key="1">
    <source>
        <dbReference type="ARBA" id="ARBA00009320"/>
    </source>
</evidence>
<dbReference type="InterPro" id="IPR050571">
    <property type="entry name" value="Class-IV_PLP-Dep_Aminotrnsfr"/>
</dbReference>
<dbReference type="InterPro" id="IPR027417">
    <property type="entry name" value="P-loop_NTPase"/>
</dbReference>
<dbReference type="Pfam" id="PF19798">
    <property type="entry name" value="Sulfotransfer_5"/>
    <property type="match status" value="1"/>
</dbReference>